<name>A0A183H846_9BILA</name>
<dbReference type="EMBL" id="UZAJ01002529">
    <property type="protein sequence ID" value="VDO37336.1"/>
    <property type="molecule type" value="Genomic_DNA"/>
</dbReference>
<reference evidence="1 2" key="2">
    <citation type="submission" date="2018-11" db="EMBL/GenBank/DDBJ databases">
        <authorList>
            <consortium name="Pathogen Informatics"/>
        </authorList>
    </citation>
    <scope>NUCLEOTIDE SEQUENCE [LARGE SCALE GENOMIC DNA]</scope>
</reference>
<dbReference type="WBParaSite" id="OFLC_0000365701-mRNA-1">
    <property type="protein sequence ID" value="OFLC_0000365701-mRNA-1"/>
    <property type="gene ID" value="OFLC_0000365701"/>
</dbReference>
<evidence type="ECO:0000313" key="2">
    <source>
        <dbReference type="Proteomes" id="UP000267606"/>
    </source>
</evidence>
<accession>A0A183H846</accession>
<evidence type="ECO:0000313" key="1">
    <source>
        <dbReference type="EMBL" id="VDO37336.1"/>
    </source>
</evidence>
<sequence length="89" mass="10365">VFETPEAEFRNRIGSHDEKVIVREGSISNDPKIRSALTNALAKKNGEKYNFFEDEQVRKTGSIFERRKDLQYVKEALPRTRLNGFHIKV</sequence>
<dbReference type="Proteomes" id="UP000267606">
    <property type="component" value="Unassembled WGS sequence"/>
</dbReference>
<reference evidence="3" key="1">
    <citation type="submission" date="2016-06" db="UniProtKB">
        <authorList>
            <consortium name="WormBaseParasite"/>
        </authorList>
    </citation>
    <scope>IDENTIFICATION</scope>
</reference>
<gene>
    <name evidence="1" type="ORF">OFLC_LOCUS3659</name>
</gene>
<dbReference type="AlphaFoldDB" id="A0A183H846"/>
<evidence type="ECO:0000313" key="3">
    <source>
        <dbReference type="WBParaSite" id="OFLC_0000365701-mRNA-1"/>
    </source>
</evidence>
<dbReference type="STRING" id="387005.A0A183H846"/>
<protein>
    <submittedName>
        <fullName evidence="3">CdiA_C domain-containing protein</fullName>
    </submittedName>
</protein>
<organism evidence="3">
    <name type="scientific">Onchocerca flexuosa</name>
    <dbReference type="NCBI Taxonomy" id="387005"/>
    <lineage>
        <taxon>Eukaryota</taxon>
        <taxon>Metazoa</taxon>
        <taxon>Ecdysozoa</taxon>
        <taxon>Nematoda</taxon>
        <taxon>Chromadorea</taxon>
        <taxon>Rhabditida</taxon>
        <taxon>Spirurina</taxon>
        <taxon>Spiruromorpha</taxon>
        <taxon>Filarioidea</taxon>
        <taxon>Onchocercidae</taxon>
        <taxon>Onchocerca</taxon>
    </lineage>
</organism>
<proteinExistence type="predicted"/>
<keyword evidence="2" id="KW-1185">Reference proteome</keyword>